<protein>
    <submittedName>
        <fullName evidence="2">Uncharacterized protein</fullName>
    </submittedName>
</protein>
<dbReference type="EMBL" id="HBGN01019365">
    <property type="protein sequence ID" value="CAD9332463.1"/>
    <property type="molecule type" value="Transcribed_RNA"/>
</dbReference>
<sequence>MTSSSSSPYDICNKKKKVDETRSFLFLAACAVLFLLFSGSSPSPSDLGATPSAPGASDPFEDSSNDSAPTNSKSKPFRLLGREKVSSSLKKDSAAEQAVLPEAPGSWFGRSSTTSDDSGGISTYVVASNNYYLESFVDLADQFTERVQEVIDHTRKKLRHRIGSLFGFVKRVFVRKPKEATATTK</sequence>
<organism evidence="2">
    <name type="scientific">Ditylum brightwellii</name>
    <dbReference type="NCBI Taxonomy" id="49249"/>
    <lineage>
        <taxon>Eukaryota</taxon>
        <taxon>Sar</taxon>
        <taxon>Stramenopiles</taxon>
        <taxon>Ochrophyta</taxon>
        <taxon>Bacillariophyta</taxon>
        <taxon>Mediophyceae</taxon>
        <taxon>Lithodesmiophycidae</taxon>
        <taxon>Lithodesmiales</taxon>
        <taxon>Lithodesmiaceae</taxon>
        <taxon>Ditylum</taxon>
    </lineage>
</organism>
<feature type="compositionally biased region" description="Basic and acidic residues" evidence="1">
    <location>
        <begin position="80"/>
        <end position="94"/>
    </location>
</feature>
<reference evidence="2" key="1">
    <citation type="submission" date="2021-01" db="EMBL/GenBank/DDBJ databases">
        <authorList>
            <person name="Corre E."/>
            <person name="Pelletier E."/>
            <person name="Niang G."/>
            <person name="Scheremetjew M."/>
            <person name="Finn R."/>
            <person name="Kale V."/>
            <person name="Holt S."/>
            <person name="Cochrane G."/>
            <person name="Meng A."/>
            <person name="Brown T."/>
            <person name="Cohen L."/>
        </authorList>
    </citation>
    <scope>NUCLEOTIDE SEQUENCE</scope>
    <source>
        <strain evidence="2">Pop2</strain>
    </source>
</reference>
<evidence type="ECO:0000313" key="2">
    <source>
        <dbReference type="EMBL" id="CAD9332463.1"/>
    </source>
</evidence>
<dbReference type="AlphaFoldDB" id="A0A7S1Z9K2"/>
<evidence type="ECO:0000256" key="1">
    <source>
        <dbReference type="SAM" id="MobiDB-lite"/>
    </source>
</evidence>
<accession>A0A7S1Z9K2</accession>
<gene>
    <name evidence="2" type="ORF">DBRI1063_LOCUS12324</name>
</gene>
<feature type="region of interest" description="Disordered" evidence="1">
    <location>
        <begin position="42"/>
        <end position="97"/>
    </location>
</feature>
<feature type="compositionally biased region" description="Polar residues" evidence="1">
    <location>
        <begin position="65"/>
        <end position="74"/>
    </location>
</feature>
<name>A0A7S1Z9K2_9STRA</name>
<proteinExistence type="predicted"/>